<dbReference type="SUPFAM" id="SSF53756">
    <property type="entry name" value="UDP-Glycosyltransferase/glycogen phosphorylase"/>
    <property type="match status" value="1"/>
</dbReference>
<keyword evidence="9" id="KW-1185">Reference proteome</keyword>
<accession>I0HI49</accession>
<dbReference type="Gene3D" id="3.90.550.10">
    <property type="entry name" value="Spore Coat Polysaccharide Biosynthesis Protein SpsA, Chain A"/>
    <property type="match status" value="1"/>
</dbReference>
<dbReference type="GO" id="GO:0005886">
    <property type="term" value="C:plasma membrane"/>
    <property type="evidence" value="ECO:0007669"/>
    <property type="project" value="UniProtKB-SubCell"/>
</dbReference>
<dbReference type="CDD" id="cd00761">
    <property type="entry name" value="Glyco_tranf_GTA_type"/>
    <property type="match status" value="1"/>
</dbReference>
<dbReference type="HOGENOM" id="CLU_003394_1_0_11"/>
<dbReference type="STRING" id="512565.AMIS_74660"/>
<gene>
    <name evidence="8" type="ordered locus">AMIS_74660</name>
</gene>
<evidence type="ECO:0000256" key="4">
    <source>
        <dbReference type="ARBA" id="ARBA00022679"/>
    </source>
</evidence>
<dbReference type="Proteomes" id="UP000007882">
    <property type="component" value="Chromosome"/>
</dbReference>
<dbReference type="Gene3D" id="3.40.50.12580">
    <property type="match status" value="1"/>
</dbReference>
<dbReference type="GO" id="GO:0019350">
    <property type="term" value="P:teichoic acid biosynthetic process"/>
    <property type="evidence" value="ECO:0007669"/>
    <property type="project" value="UniProtKB-KW"/>
</dbReference>
<dbReference type="PANTHER" id="PTHR37316:SF3">
    <property type="entry name" value="TEICHOIC ACID GLYCEROL-PHOSPHATE TRANSFERASE"/>
    <property type="match status" value="1"/>
</dbReference>
<dbReference type="InterPro" id="IPR043149">
    <property type="entry name" value="TagF_N"/>
</dbReference>
<comment type="subcellular location">
    <subcellularLocation>
        <location evidence="1">Cell membrane</location>
        <topology evidence="1">Peripheral membrane protein</topology>
    </subcellularLocation>
</comment>
<dbReference type="eggNOG" id="COG0463">
    <property type="taxonomic scope" value="Bacteria"/>
</dbReference>
<name>I0HI49_ACTM4</name>
<keyword evidence="5" id="KW-0777">Teichoic acid biosynthesis</keyword>
<evidence type="ECO:0000313" key="8">
    <source>
        <dbReference type="EMBL" id="BAL92686.1"/>
    </source>
</evidence>
<evidence type="ECO:0000256" key="6">
    <source>
        <dbReference type="ARBA" id="ARBA00023136"/>
    </source>
</evidence>
<dbReference type="RefSeq" id="WP_014447570.1">
    <property type="nucleotide sequence ID" value="NC_017093.1"/>
</dbReference>
<protein>
    <submittedName>
        <fullName evidence="8">Putative CDP-glycerol--polyglycerol phosphate glycero-phosphotransferase</fullName>
    </submittedName>
</protein>
<dbReference type="AlphaFoldDB" id="I0HI49"/>
<keyword evidence="3" id="KW-1003">Cell membrane</keyword>
<evidence type="ECO:0000256" key="2">
    <source>
        <dbReference type="ARBA" id="ARBA00010488"/>
    </source>
</evidence>
<reference evidence="8 9" key="1">
    <citation type="submission" date="2012-02" db="EMBL/GenBank/DDBJ databases">
        <title>Complete genome sequence of Actinoplanes missouriensis 431 (= NBRC 102363).</title>
        <authorList>
            <person name="Ohnishi Y."/>
            <person name="Ishikawa J."/>
            <person name="Sekine M."/>
            <person name="Hosoyama A."/>
            <person name="Harada T."/>
            <person name="Narita H."/>
            <person name="Hata T."/>
            <person name="Konno Y."/>
            <person name="Tutikane K."/>
            <person name="Fujita N."/>
            <person name="Horinouchi S."/>
            <person name="Hayakawa M."/>
        </authorList>
    </citation>
    <scope>NUCLEOTIDE SEQUENCE [LARGE SCALE GENOMIC DNA]</scope>
    <source>
        <strain evidence="9">ATCC 14538 / DSM 43046 / CBS 188.64 / JCM 3121 / NBRC 102363 / NCIMB 12654 / NRRL B-3342 / UNCC 431</strain>
    </source>
</reference>
<dbReference type="InterPro" id="IPR051612">
    <property type="entry name" value="Teichoic_Acid_Biosynth"/>
</dbReference>
<dbReference type="EMBL" id="AP012319">
    <property type="protein sequence ID" value="BAL92686.1"/>
    <property type="molecule type" value="Genomic_DNA"/>
</dbReference>
<keyword evidence="4 8" id="KW-0808">Transferase</keyword>
<dbReference type="OrthoDB" id="2676521at2"/>
<keyword evidence="6" id="KW-0472">Membrane</keyword>
<dbReference type="PANTHER" id="PTHR37316">
    <property type="entry name" value="TEICHOIC ACID GLYCEROL-PHOSPHATE PRIMASE"/>
    <property type="match status" value="1"/>
</dbReference>
<dbReference type="InterPro" id="IPR043148">
    <property type="entry name" value="TagF_C"/>
</dbReference>
<dbReference type="Pfam" id="PF00535">
    <property type="entry name" value="Glycos_transf_2"/>
    <property type="match status" value="1"/>
</dbReference>
<dbReference type="Pfam" id="PF04464">
    <property type="entry name" value="Glyphos_transf"/>
    <property type="match status" value="1"/>
</dbReference>
<evidence type="ECO:0000256" key="3">
    <source>
        <dbReference type="ARBA" id="ARBA00022475"/>
    </source>
</evidence>
<dbReference type="GO" id="GO:0047355">
    <property type="term" value="F:CDP-glycerol glycerophosphotransferase activity"/>
    <property type="evidence" value="ECO:0007669"/>
    <property type="project" value="InterPro"/>
</dbReference>
<dbReference type="InterPro" id="IPR001173">
    <property type="entry name" value="Glyco_trans_2-like"/>
</dbReference>
<evidence type="ECO:0000256" key="1">
    <source>
        <dbReference type="ARBA" id="ARBA00004202"/>
    </source>
</evidence>
<dbReference type="SUPFAM" id="SSF53448">
    <property type="entry name" value="Nucleotide-diphospho-sugar transferases"/>
    <property type="match status" value="1"/>
</dbReference>
<evidence type="ECO:0000313" key="9">
    <source>
        <dbReference type="Proteomes" id="UP000007882"/>
    </source>
</evidence>
<dbReference type="InterPro" id="IPR029044">
    <property type="entry name" value="Nucleotide-diphossugar_trans"/>
</dbReference>
<dbReference type="eggNOG" id="COG1887">
    <property type="taxonomic scope" value="Bacteria"/>
</dbReference>
<evidence type="ECO:0000259" key="7">
    <source>
        <dbReference type="Pfam" id="PF00535"/>
    </source>
</evidence>
<evidence type="ECO:0000256" key="5">
    <source>
        <dbReference type="ARBA" id="ARBA00022944"/>
    </source>
</evidence>
<feature type="domain" description="Glycosyltransferase 2-like" evidence="7">
    <location>
        <begin position="6"/>
        <end position="135"/>
    </location>
</feature>
<proteinExistence type="inferred from homology"/>
<sequence length="1170" mass="132017">MDSVLSIIVPIYNVAPYLEECLSSIAAQYYRRLEVVMVDDGSTDESGEIAAEFAARDPRFKLVTKANAGLGAARNTGVEHATGEFVMFVDSDDVLPPAACELLVSSITETGSDFASGNVYRLTSRGVHQSGLHRTAFATTSLRTHVSKQISLMDDRTAWNKVFRRSFWDQHQLAFPEGVLYEDTPVMVPAHVLAKSVDVLDVPVYYWREREGADKSITQRRDEIKGFIDRLAGVESVSRFLGKHKQQKLKRLYDASALKGDLMLFMRVLPKVDEDYHRQFLDGCNRFLATVDERVYDEIPAAHRVLWRLVRNRMLPELLEMIPTVRARHRIVRKGLRRYHKLMFLEDRLPNVPRTLFLAGTPRPRTRVHDAQWRGDKLRVRGHAFIPGQSAAHAWSTTRLVWLRDESGRRTKRQALVNHKCLDATAVHGSPSMNYDWSGFESEIDVQSLRGEDGKWHDGVWTVVVGVLGLGQKSKGPLTVGEHANPIRLTSLYVDTDVRVTPVVTNGKFQLHVEHVGARLTSGSLDDGGDHVVIRGEVTGANRRPATARLSRTSGIAWRSYPVEISADRFEFRIPVTDLQEDGAEYPQLLPGEPGERWDIELSAGDEHAAPIRLAMHDYFTFPPLYLSGRTLNVLPDRKGHPVLTALPLTPAISGVTSLSTGFRLTGTLPPTGDWSDMRVVARISNARETKHFPVTIDGSTWSLDLDPLRVPNFGWDIRLKAGTWNVFYRLGDGPIRPLPLAVGSMESLPVGHPADPERVTFEWLTDQRSVIRVRTALSDSERGKANGFRSRTELYPRMRKAPLRDVVLYNSFTGRQYSDSPRAVHEELVSRGLPLGHLWVVTDGQAAVPDTAKTVALWRHEWYEALATSRYIVTNQHLPGWFERRPDQVVIQTWHGTPLKRIGFDIEDLHFADKKYFEKLETEAKNWSHLVSPNTFSTPILRRAFRFPGEILEIGYPRNDVLFLEGEKRDALVADVRRRIGLPEGKKVVVYAPTWRDDEYYSGGAYKITMMLDLEAARERLGDDHVLLIRRHPNVVDEIRGAGNGFVYDVSTYPDMADLLAIADVLITDYSSVMFDFASTGRPILFFTYDLENYRDNLRGFYFDFEAEAPGPLLSTSDEVIDAIRTSDQVVEKYATQYQAFKERASDLDDGHAAARLADAMLAAGRKGK</sequence>
<dbReference type="InterPro" id="IPR007554">
    <property type="entry name" value="Glycerophosphate_synth"/>
</dbReference>
<comment type="similarity">
    <text evidence="2">Belongs to the CDP-glycerol glycerophosphotransferase family.</text>
</comment>
<dbReference type="KEGG" id="ams:AMIS_74660"/>
<dbReference type="Gene3D" id="3.40.50.11820">
    <property type="match status" value="1"/>
</dbReference>
<dbReference type="PATRIC" id="fig|512565.3.peg.7476"/>
<organism evidence="8 9">
    <name type="scientific">Actinoplanes missouriensis (strain ATCC 14538 / DSM 43046 / CBS 188.64 / JCM 3121 / NBRC 102363 / NCIMB 12654 / NRRL B-3342 / UNCC 431)</name>
    <dbReference type="NCBI Taxonomy" id="512565"/>
    <lineage>
        <taxon>Bacteria</taxon>
        <taxon>Bacillati</taxon>
        <taxon>Actinomycetota</taxon>
        <taxon>Actinomycetes</taxon>
        <taxon>Micromonosporales</taxon>
        <taxon>Micromonosporaceae</taxon>
        <taxon>Actinoplanes</taxon>
    </lineage>
</organism>